<dbReference type="SUPFAM" id="SSF53098">
    <property type="entry name" value="Ribonuclease H-like"/>
    <property type="match status" value="1"/>
</dbReference>
<evidence type="ECO:0000256" key="17">
    <source>
        <dbReference type="PIRSR" id="PIRSR606309-3"/>
    </source>
</evidence>
<feature type="binding site" evidence="17">
    <location>
        <position position="157"/>
    </location>
    <ligand>
        <name>a divalent metal cation</name>
        <dbReference type="ChEBI" id="CHEBI:60240"/>
        <label>1</label>
        <note>catalytic</note>
    </ligand>
</feature>
<accession>A0A1H8R5Z5</accession>
<evidence type="ECO:0000256" key="2">
    <source>
        <dbReference type="ARBA" id="ARBA00012417"/>
    </source>
</evidence>
<keyword evidence="7 18" id="KW-0540">Nuclease</keyword>
<feature type="active site" description="Proton acceptor" evidence="15">
    <location>
        <position position="152"/>
    </location>
</feature>
<name>A0A1H8R5Z5_9PROT</name>
<dbReference type="InterPro" id="IPR006054">
    <property type="entry name" value="DnaQ"/>
</dbReference>
<evidence type="ECO:0000256" key="14">
    <source>
        <dbReference type="ARBA" id="ARBA00049244"/>
    </source>
</evidence>
<keyword evidence="12 18" id="KW-0239">DNA-directed DNA polymerase</keyword>
<dbReference type="InterPro" id="IPR036397">
    <property type="entry name" value="RNaseH_sf"/>
</dbReference>
<feature type="binding site" evidence="16">
    <location>
        <position position="9"/>
    </location>
    <ligand>
        <name>substrate</name>
    </ligand>
</feature>
<protein>
    <recommendedName>
        <fullName evidence="3 18">DNA polymerase III subunit epsilon</fullName>
        <ecNumber evidence="2 18">2.7.7.7</ecNumber>
    </recommendedName>
</protein>
<evidence type="ECO:0000256" key="9">
    <source>
        <dbReference type="ARBA" id="ARBA00022801"/>
    </source>
</evidence>
<evidence type="ECO:0000259" key="19">
    <source>
        <dbReference type="SMART" id="SM00479"/>
    </source>
</evidence>
<dbReference type="AlphaFoldDB" id="A0A1H8R5Z5"/>
<keyword evidence="11 17" id="KW-0460">Magnesium</keyword>
<dbReference type="PANTHER" id="PTHR30231:SF41">
    <property type="entry name" value="DNA POLYMERASE III SUBUNIT EPSILON"/>
    <property type="match status" value="1"/>
</dbReference>
<organism evidence="20 21">
    <name type="scientific">Nitrosomonas oligotropha</name>
    <dbReference type="NCBI Taxonomy" id="42354"/>
    <lineage>
        <taxon>Bacteria</taxon>
        <taxon>Pseudomonadati</taxon>
        <taxon>Pseudomonadota</taxon>
        <taxon>Betaproteobacteria</taxon>
        <taxon>Nitrosomonadales</taxon>
        <taxon>Nitrosomonadaceae</taxon>
        <taxon>Nitrosomonas</taxon>
    </lineage>
</organism>
<keyword evidence="9 18" id="KW-0378">Hydrolase</keyword>
<dbReference type="EMBL" id="FODO01000013">
    <property type="protein sequence ID" value="SEO61792.1"/>
    <property type="molecule type" value="Genomic_DNA"/>
</dbReference>
<dbReference type="GO" id="GO:0008408">
    <property type="term" value="F:3'-5' exonuclease activity"/>
    <property type="evidence" value="ECO:0007669"/>
    <property type="project" value="TreeGrafter"/>
</dbReference>
<dbReference type="STRING" id="42354.SAMN05216333_11361"/>
<comment type="catalytic activity">
    <reaction evidence="14 18">
        <text>DNA(n) + a 2'-deoxyribonucleoside 5'-triphosphate = DNA(n+1) + diphosphate</text>
        <dbReference type="Rhea" id="RHEA:22508"/>
        <dbReference type="Rhea" id="RHEA-COMP:17339"/>
        <dbReference type="Rhea" id="RHEA-COMP:17340"/>
        <dbReference type="ChEBI" id="CHEBI:33019"/>
        <dbReference type="ChEBI" id="CHEBI:61560"/>
        <dbReference type="ChEBI" id="CHEBI:173112"/>
        <dbReference type="EC" id="2.7.7.7"/>
    </reaction>
</comment>
<keyword evidence="4 18" id="KW-0808">Transferase</keyword>
<dbReference type="FunFam" id="3.30.420.10:FF:000012">
    <property type="entry name" value="DNA polymerase III subunit epsilon"/>
    <property type="match status" value="1"/>
</dbReference>
<dbReference type="Gene3D" id="3.30.420.10">
    <property type="entry name" value="Ribonuclease H-like superfamily/Ribonuclease H"/>
    <property type="match status" value="1"/>
</dbReference>
<evidence type="ECO:0000256" key="6">
    <source>
        <dbReference type="ARBA" id="ARBA00022705"/>
    </source>
</evidence>
<dbReference type="Pfam" id="PF00929">
    <property type="entry name" value="RNase_T"/>
    <property type="match status" value="1"/>
</dbReference>
<sequence length="245" mass="27847">MRQIVLDTETTGLEHKLGHRLVEIAAVELWNRQLTGNHFHYYLNPDRASDEGALQVHGLTTEFLQDKPRFHDISKEFLNFINDAELIIHNAPFDVGFLNHELSLINLKTLDKYCAAITDTLKLAKEFHPGKRNNLDALCERYSIDNSKRTLHGALLDAELLAEVYLAMTRGQESLLIDLEYTETVQHAVGNLDSLNLKIIEATTEELAQHAMVLEKIAHESNNKCLWRKLESANASDTESIGTRY</sequence>
<keyword evidence="5 18" id="KW-0548">Nucleotidyltransferase</keyword>
<evidence type="ECO:0000256" key="1">
    <source>
        <dbReference type="ARBA" id="ARBA00001936"/>
    </source>
</evidence>
<keyword evidence="10 18" id="KW-0269">Exonuclease</keyword>
<dbReference type="InterPro" id="IPR006309">
    <property type="entry name" value="DnaQ_proteo"/>
</dbReference>
<comment type="function">
    <text evidence="18">DNA polymerase III is a complex, multichain enzyme responsible for most of the replicative synthesis in bacteria. The epsilon subunit contain the editing function and is a proofreading 3'-5' exonuclease.</text>
</comment>
<dbReference type="CDD" id="cd06131">
    <property type="entry name" value="DNA_pol_III_epsilon_Ecoli_like"/>
    <property type="match status" value="1"/>
</dbReference>
<keyword evidence="13 17" id="KW-0464">Manganese</keyword>
<evidence type="ECO:0000313" key="21">
    <source>
        <dbReference type="Proteomes" id="UP000198814"/>
    </source>
</evidence>
<dbReference type="PANTHER" id="PTHR30231">
    <property type="entry name" value="DNA POLYMERASE III SUBUNIT EPSILON"/>
    <property type="match status" value="1"/>
</dbReference>
<feature type="domain" description="Exonuclease" evidence="19">
    <location>
        <begin position="2"/>
        <end position="174"/>
    </location>
</feature>
<evidence type="ECO:0000256" key="11">
    <source>
        <dbReference type="ARBA" id="ARBA00022842"/>
    </source>
</evidence>
<feature type="binding site" evidence="16">
    <location>
        <position position="7"/>
    </location>
    <ligand>
        <name>substrate</name>
    </ligand>
</feature>
<evidence type="ECO:0000256" key="8">
    <source>
        <dbReference type="ARBA" id="ARBA00022723"/>
    </source>
</evidence>
<evidence type="ECO:0000256" key="12">
    <source>
        <dbReference type="ARBA" id="ARBA00022932"/>
    </source>
</evidence>
<feature type="binding site" evidence="17">
    <location>
        <position position="9"/>
    </location>
    <ligand>
        <name>a divalent metal cation</name>
        <dbReference type="ChEBI" id="CHEBI:60240"/>
        <label>1</label>
        <note>catalytic</note>
    </ligand>
</feature>
<dbReference type="Proteomes" id="UP000198814">
    <property type="component" value="Unassembled WGS sequence"/>
</dbReference>
<feature type="binding site" evidence="17">
    <location>
        <position position="7"/>
    </location>
    <ligand>
        <name>a divalent metal cation</name>
        <dbReference type="ChEBI" id="CHEBI:60240"/>
        <label>1</label>
        <note>catalytic</note>
    </ligand>
</feature>
<comment type="cofactor">
    <cofactor evidence="17">
        <name>Mg(2+)</name>
        <dbReference type="ChEBI" id="CHEBI:18420"/>
    </cofactor>
    <cofactor evidence="17">
        <name>Mn(2+)</name>
        <dbReference type="ChEBI" id="CHEBI:29035"/>
    </cofactor>
    <text evidence="17">Binds 2 divalent metal cations. Magnesium or manganese.</text>
</comment>
<feature type="binding site" evidence="16">
    <location>
        <position position="157"/>
    </location>
    <ligand>
        <name>substrate</name>
    </ligand>
</feature>
<dbReference type="EC" id="2.7.7.7" evidence="2 18"/>
<evidence type="ECO:0000256" key="15">
    <source>
        <dbReference type="PIRSR" id="PIRSR606309-1"/>
    </source>
</evidence>
<dbReference type="InterPro" id="IPR013520">
    <property type="entry name" value="Ribonucl_H"/>
</dbReference>
<evidence type="ECO:0000313" key="20">
    <source>
        <dbReference type="EMBL" id="SEO61792.1"/>
    </source>
</evidence>
<dbReference type="GO" id="GO:0003677">
    <property type="term" value="F:DNA binding"/>
    <property type="evidence" value="ECO:0007669"/>
    <property type="project" value="InterPro"/>
</dbReference>
<dbReference type="GO" id="GO:0003887">
    <property type="term" value="F:DNA-directed DNA polymerase activity"/>
    <property type="evidence" value="ECO:0007669"/>
    <property type="project" value="UniProtKB-KW"/>
</dbReference>
<dbReference type="InterPro" id="IPR012337">
    <property type="entry name" value="RNaseH-like_sf"/>
</dbReference>
<dbReference type="GO" id="GO:0045004">
    <property type="term" value="P:DNA replication proofreading"/>
    <property type="evidence" value="ECO:0007669"/>
    <property type="project" value="TreeGrafter"/>
</dbReference>
<evidence type="ECO:0000256" key="10">
    <source>
        <dbReference type="ARBA" id="ARBA00022839"/>
    </source>
</evidence>
<reference evidence="21" key="1">
    <citation type="submission" date="2016-10" db="EMBL/GenBank/DDBJ databases">
        <authorList>
            <person name="Varghese N."/>
            <person name="Submissions S."/>
        </authorList>
    </citation>
    <scope>NUCLEOTIDE SEQUENCE [LARGE SCALE GENOMIC DNA]</scope>
    <source>
        <strain evidence="21">Nm76</strain>
    </source>
</reference>
<dbReference type="NCBIfam" id="TIGR01406">
    <property type="entry name" value="dnaQ_proteo"/>
    <property type="match status" value="1"/>
</dbReference>
<evidence type="ECO:0000256" key="5">
    <source>
        <dbReference type="ARBA" id="ARBA00022695"/>
    </source>
</evidence>
<proteinExistence type="predicted"/>
<dbReference type="RefSeq" id="WP_090318812.1">
    <property type="nucleotide sequence ID" value="NZ_FNOE01000011.1"/>
</dbReference>
<evidence type="ECO:0000256" key="4">
    <source>
        <dbReference type="ARBA" id="ARBA00022679"/>
    </source>
</evidence>
<dbReference type="OrthoDB" id="9804290at2"/>
<dbReference type="NCBIfam" id="NF004316">
    <property type="entry name" value="PRK05711.1"/>
    <property type="match status" value="1"/>
</dbReference>
<dbReference type="NCBIfam" id="TIGR00573">
    <property type="entry name" value="dnaq"/>
    <property type="match status" value="1"/>
</dbReference>
<feature type="binding site" evidence="16">
    <location>
        <position position="57"/>
    </location>
    <ligand>
        <name>substrate</name>
    </ligand>
</feature>
<evidence type="ECO:0000256" key="3">
    <source>
        <dbReference type="ARBA" id="ARBA00020352"/>
    </source>
</evidence>
<gene>
    <name evidence="18" type="primary">dnaQ</name>
    <name evidence="20" type="ORF">SAMN05216333_11361</name>
</gene>
<keyword evidence="8 17" id="KW-0479">Metal-binding</keyword>
<dbReference type="GO" id="GO:0046872">
    <property type="term" value="F:metal ion binding"/>
    <property type="evidence" value="ECO:0007669"/>
    <property type="project" value="UniProtKB-KW"/>
</dbReference>
<evidence type="ECO:0000256" key="7">
    <source>
        <dbReference type="ARBA" id="ARBA00022722"/>
    </source>
</evidence>
<dbReference type="SMART" id="SM00479">
    <property type="entry name" value="EXOIII"/>
    <property type="match status" value="1"/>
</dbReference>
<keyword evidence="6 18" id="KW-0235">DNA replication</keyword>
<evidence type="ECO:0000256" key="13">
    <source>
        <dbReference type="ARBA" id="ARBA00023211"/>
    </source>
</evidence>
<evidence type="ECO:0000256" key="18">
    <source>
        <dbReference type="RuleBase" id="RU364087"/>
    </source>
</evidence>
<evidence type="ECO:0000256" key="16">
    <source>
        <dbReference type="PIRSR" id="PIRSR606309-2"/>
    </source>
</evidence>
<comment type="cofactor">
    <cofactor evidence="1 18">
        <name>Mn(2+)</name>
        <dbReference type="ChEBI" id="CHEBI:29035"/>
    </cofactor>
</comment>
<dbReference type="GO" id="GO:0005829">
    <property type="term" value="C:cytosol"/>
    <property type="evidence" value="ECO:0007669"/>
    <property type="project" value="TreeGrafter"/>
</dbReference>
<comment type="subunit">
    <text evidence="18">DNA polymerase III contains a core (composed of alpha, epsilon and theta chains) that associates with a tau subunit. This core dimerizes to form the POLIII' complex. PolIII' associates with the gamma complex (composed of gamma, delta, delta', psi and chi chains) and with the beta chain to form the complete DNA polymerase III complex.</text>
</comment>
<keyword evidence="21" id="KW-1185">Reference proteome</keyword>